<feature type="compositionally biased region" description="Low complexity" evidence="5">
    <location>
        <begin position="1142"/>
        <end position="1154"/>
    </location>
</feature>
<feature type="compositionally biased region" description="Low complexity" evidence="5">
    <location>
        <begin position="2583"/>
        <end position="2609"/>
    </location>
</feature>
<comment type="similarity">
    <text evidence="4">Belongs to the class I-like SAM-binding methyltransferase superfamily. Cation-dependent O-methyltransferase family.</text>
</comment>
<feature type="region of interest" description="Disordered" evidence="5">
    <location>
        <begin position="453"/>
        <end position="474"/>
    </location>
</feature>
<proteinExistence type="inferred from homology"/>
<evidence type="ECO:0000313" key="10">
    <source>
        <dbReference type="Proteomes" id="UP000186817"/>
    </source>
</evidence>
<feature type="transmembrane region" description="Helical" evidence="6">
    <location>
        <begin position="2392"/>
        <end position="2413"/>
    </location>
</feature>
<keyword evidence="6" id="KW-1133">Transmembrane helix</keyword>
<feature type="region of interest" description="Disordered" evidence="5">
    <location>
        <begin position="501"/>
        <end position="529"/>
    </location>
</feature>
<feature type="compositionally biased region" description="Low complexity" evidence="5">
    <location>
        <begin position="1027"/>
        <end position="1041"/>
    </location>
</feature>
<dbReference type="Gene3D" id="3.40.50.150">
    <property type="entry name" value="Vaccinia Virus protein VP39"/>
    <property type="match status" value="1"/>
</dbReference>
<name>A0A1Q9EHN5_SYMMI</name>
<keyword evidence="10" id="KW-1185">Reference proteome</keyword>
<organism evidence="9 10">
    <name type="scientific">Symbiodinium microadriaticum</name>
    <name type="common">Dinoflagellate</name>
    <name type="synonym">Zooxanthella microadriatica</name>
    <dbReference type="NCBI Taxonomy" id="2951"/>
    <lineage>
        <taxon>Eukaryota</taxon>
        <taxon>Sar</taxon>
        <taxon>Alveolata</taxon>
        <taxon>Dinophyceae</taxon>
        <taxon>Suessiales</taxon>
        <taxon>Symbiodiniaceae</taxon>
        <taxon>Symbiodinium</taxon>
    </lineage>
</organism>
<dbReference type="InterPro" id="IPR029063">
    <property type="entry name" value="SAM-dependent_MTases_sf"/>
</dbReference>
<dbReference type="GO" id="GO:0005814">
    <property type="term" value="C:centriole"/>
    <property type="evidence" value="ECO:0007669"/>
    <property type="project" value="TreeGrafter"/>
</dbReference>
<evidence type="ECO:0000256" key="7">
    <source>
        <dbReference type="SAM" id="SignalP"/>
    </source>
</evidence>
<feature type="transmembrane region" description="Helical" evidence="6">
    <location>
        <begin position="2327"/>
        <end position="2348"/>
    </location>
</feature>
<feature type="transmembrane region" description="Helical" evidence="6">
    <location>
        <begin position="2040"/>
        <end position="2063"/>
    </location>
</feature>
<dbReference type="GO" id="GO:0008171">
    <property type="term" value="F:O-methyltransferase activity"/>
    <property type="evidence" value="ECO:0007669"/>
    <property type="project" value="InterPro"/>
</dbReference>
<feature type="region of interest" description="Disordered" evidence="5">
    <location>
        <begin position="590"/>
        <end position="637"/>
    </location>
</feature>
<feature type="region of interest" description="Disordered" evidence="5">
    <location>
        <begin position="1141"/>
        <end position="1161"/>
    </location>
</feature>
<keyword evidence="2 9" id="KW-0808">Transferase</keyword>
<evidence type="ECO:0000256" key="1">
    <source>
        <dbReference type="ARBA" id="ARBA00022603"/>
    </source>
</evidence>
<dbReference type="SUPFAM" id="SSF53335">
    <property type="entry name" value="S-adenosyl-L-methionine-dependent methyltransferases"/>
    <property type="match status" value="1"/>
</dbReference>
<feature type="region of interest" description="Disordered" evidence="5">
    <location>
        <begin position="261"/>
        <end position="439"/>
    </location>
</feature>
<dbReference type="GO" id="GO:0036064">
    <property type="term" value="C:ciliary basal body"/>
    <property type="evidence" value="ECO:0007669"/>
    <property type="project" value="InterPro"/>
</dbReference>
<dbReference type="Pfam" id="PF01596">
    <property type="entry name" value="Methyltransf_3"/>
    <property type="match status" value="1"/>
</dbReference>
<keyword evidence="6" id="KW-0472">Membrane</keyword>
<feature type="compositionally biased region" description="Basic and acidic residues" evidence="5">
    <location>
        <begin position="357"/>
        <end position="375"/>
    </location>
</feature>
<dbReference type="GO" id="GO:0060271">
    <property type="term" value="P:cilium assembly"/>
    <property type="evidence" value="ECO:0007669"/>
    <property type="project" value="InterPro"/>
</dbReference>
<reference evidence="9 10" key="1">
    <citation type="submission" date="2016-02" db="EMBL/GenBank/DDBJ databases">
        <title>Genome analysis of coral dinoflagellate symbionts highlights evolutionary adaptations to a symbiotic lifestyle.</title>
        <authorList>
            <person name="Aranda M."/>
            <person name="Li Y."/>
            <person name="Liew Y.J."/>
            <person name="Baumgarten S."/>
            <person name="Simakov O."/>
            <person name="Wilson M."/>
            <person name="Piel J."/>
            <person name="Ashoor H."/>
            <person name="Bougouffa S."/>
            <person name="Bajic V.B."/>
            <person name="Ryu T."/>
            <person name="Ravasi T."/>
            <person name="Bayer T."/>
            <person name="Micklem G."/>
            <person name="Kim H."/>
            <person name="Bhak J."/>
            <person name="Lajeunesse T.C."/>
            <person name="Voolstra C.R."/>
        </authorList>
    </citation>
    <scope>NUCLEOTIDE SEQUENCE [LARGE SCALE GENOMIC DNA]</scope>
    <source>
        <strain evidence="9 10">CCMP2467</strain>
    </source>
</reference>
<sequence length="3020" mass="327376">MVLLLMLMAVAASCGLRDLVDCLIAFFMKQHGFLDRAIRICTQVLKRSPRYPLALLVRGDCYKCNQASKASRHSATADYTALLELDFSYQAILCRQAPKPAQHTRADELLLSFHPFLQMQSPRPYASYALCRQKDPLVVASLVLLAVTKLRIMSSSGRMLRSVQKAYDELLEQRALLQRKVYGLMVTQNRMASPLANQVYGPIDPEHASTRRYRRYWMEQAPSQRTVRATQVPGPPPVLSPSSSQRRQKAMLLVRQQMEGMGRQKLPSGPPNPPQPLQPPEETGDLDRRPKGGSTPLQETRPGTPSSMAPESPPSPASPASGAPPTAPTASCAPLSTLSASGASVEKGRVHQPIRPPEGRQPERAQVRWESDTKEVQAGASAVAPPQRPRPGFEVPLVISHAPPPEPSRSQTTLADFSEEHADVPLRKAPAPVSERASDLRHLDLSRDLFSEASVCSSPAAPSPRPVHGASRPVGEGWDDSQWLAKAMEFLSDFSGGADVDIGLESARRPTGPRSPEAEAGSRASRGSQNKLVQLIEECGLSNMPEWYHASVDRITEVHPLLTCAARVEPHGAAPGLLGTKRRSYVVPKRVAAPQDRDAEEKPRAASQRASGPSARRQASRESTEFVSESSRPGQAAFSHSAIHAGDLQTPEAQAAWKVPRDMGHGLHCVASMGAEGESADGSAGQSQASEAEPDMTAGSAAAAPAAAPRPSLSQASQEQHESPEAEVQVPRNPNGDPLMYAAASSTPVLRDCNFGGLICELLVVDAVREYLQFHGLQDTLDAMDLCLGKARLPAMFQAPNGAQEAPEGDAAGAGADALSESLLEGHTELAVVKALREFDDGNKDAFFDLWKHLVAPDSASGSLGCSLELRLHVYFGTYPTRKALEDAAGKEQPAGSPTLSDPDFTDLKAFLATRPSAGADATQQSLSPLYALPFVPRPQQNAALRFIFEEPWSQKLRTDLQAFLMAHASTRHAPFLRHLAGALITTSCPAASPPHASWHEMLRIADMGLTAASQAMARNQMFGKPGSQQGHQQSLLQSVGSSLPQDQAKLVSWLSVAGKLQPELLKQALDARRRLGKVVCQPEEAPAPTPQDIPGSMRPSIQSLLRAQSCDLDGPQGGSSPSQGVPVYQDRLWPREALRGSSASSLNASQSNNVKRLHSARSIESRARTATALLPVPPALDFGRISSLIDDKEQGETPPLLAVLRAVLRRTGVKSPGAARVPTGEVLKTLRLASSSWPWLTELLDRLRLPPGSWPSVLTPTAGIAGYGKAQRWQEAQELLSRVKEGARDLRLDSVALSAAIGAAEAAACWERALRLMKEPEVQPSSRGCTSAASACARRSEWTTTLQLFKDTPASSIMGCTAAVTGCEKASRWSKAVLLSVAAMQRRLSLDDMALNGVMQACAEGEEWQLCLELASLSGDVVSQNIVTKACSGPRWVQAICSLCSIVERFAQTDMVGYSAAMQACGAERWSRAQGLFQELRLHELEPDIIASGSWLNVLSGWAMALAAMQDLVRKQFQPDAPAYNSLIGAEGGSWSLAFSLLQVRNRFFGVDAVSAGVVVLACSAAAVWSTAFDILQSLVRHRMAPNTRSIAAMMSACEQNQLLQVRDSVMQMLPEAVVDGIPPPPSASVELRAAVQAIQGAVASTPRPLARPAGYATGRLGRLGLYRYFKELQLLRYVLRNLPESDSELDCRARSVCTAIEDFGRQGGSRWLKVAGDRKAQVLLASVSGAEGESDVMEIGTYCGYSALRMAACLRPGVAIHSLEADPIHVVIAKNILALAGREGDAVRVWTGHSQVLLPRWRPEGPLFGAVFMDQRGSRYDEDLDLLESRGLLTCGAVVVADNVLKPGAPLFLWRLKAPLYKCQLLSLQEFAMPCEDWMSVSLRQRSSGSASSPLCSEPPPSLLELHLRAETMRKLATRQGGASISFEEWSAFACRMRQSLGLLGISATATLSELDPSKAEAGDKRRLALPDEPIRPRRAFLAAFACFGALRALAVRLREMVQSGDAQLLEMSLAVMGVCTCEAAQGRAPRLLRRSRAASLTTAALIFVGLQSLLTSSTAAVTHGGRPERVVSIDDLHFDISITVAWMLLGAVAFMMALFYLVNSNDTEIRMYSWRVISSAINIFVAVLIFSASNRLLEYHVFWDIPAEIRHFHGFAIVVDFVHMLFWMMMMNFVLWFVARRVRLQYEVSEGDQSAHRHELDVKAWAMLFAHVTGFAAINCFGDLQQVFFADSPAHSELVLPIAALCFGGLFWAGAEINHAWYMCKFSQLDEDYFDLWEEQMDEAENDMAALCLSFLICQSVRFHTGGRLPDPEGNEPPLTRTSWLLSISAAFALAAVVSVQLVDVTSRMLAKSLKRTFEVIQLVCCMCCAWCCYYGAKRLLISLLPPWAVVEMILRVVLAVVFSAVKSSLPASLAQKRISRRDETAQRFWLDALMGERYLDVVLQKPDVDLFKELFRLYPLAEVDDYFKGGVWQRELLKMDIQAIFAHREEAGAPEAPPLDEISLPPLPNQPTPYATISLMPLEVKLPNGDGETQTQVVLKPQASVNGTVVPPKAKAMPPQLAASIPKRPEGQVVPPPAQTAAATQPALAATPAPAPAGPTVAPRAPLNPLRPSADLASATAAKRPRLDGPPTVLPKATMTATAVDVPATVLPKATMTATAVDVPATVLPKAAMTATAVPSIVPAAAGTVASRAPARPMTSLAQMLAPGPVTPGARAAMVAPPGGVAFLVILALNWVVDRRKVSKAVQQQRFRLQRLWSRVGSSQDLSTKFKHRRSRWWRHKAADLQQSLVLHGSDTLIKATAILIGFGWEQAFESSVTKTCERTPVGHPVWSELVLSIILAVMVLPAWRMYILPQTHGESREPAFLLKTMRAQESHSCMAWAPEWPKTRGDEVVGRREIEAAEAQGSGCIATLISWLSSPDRSLAHMHCLAVLQRLSLRGHLQSKMIQLGALDVVLKLIESVRKVEGDSESSGSGHGWCRLGPGEGPETPDFSIEFTSALLMNLTLRSAGRRRLES</sequence>
<feature type="transmembrane region" description="Helical" evidence="6">
    <location>
        <begin position="2155"/>
        <end position="2182"/>
    </location>
</feature>
<evidence type="ECO:0000256" key="5">
    <source>
        <dbReference type="SAM" id="MobiDB-lite"/>
    </source>
</evidence>
<dbReference type="PANTHER" id="PTHR14881:SF4">
    <property type="entry name" value="LISH DOMAIN-CONTAINING PROTEIN ARMC9"/>
    <property type="match status" value="1"/>
</dbReference>
<feature type="signal peptide" evidence="7">
    <location>
        <begin position="1"/>
        <end position="15"/>
    </location>
</feature>
<keyword evidence="3" id="KW-0949">S-adenosyl-L-methionine</keyword>
<dbReference type="Proteomes" id="UP000186817">
    <property type="component" value="Unassembled WGS sequence"/>
</dbReference>
<dbReference type="PANTHER" id="PTHR14881">
    <property type="entry name" value="LISH DOMAIN-CONTAINING PROTEIN ARMC9"/>
    <property type="match status" value="1"/>
</dbReference>
<feature type="compositionally biased region" description="Low complexity" evidence="5">
    <location>
        <begin position="675"/>
        <end position="691"/>
    </location>
</feature>
<feature type="compositionally biased region" description="Low complexity" evidence="5">
    <location>
        <begin position="698"/>
        <end position="717"/>
    </location>
</feature>
<dbReference type="GO" id="GO:0032259">
    <property type="term" value="P:methylation"/>
    <property type="evidence" value="ECO:0007669"/>
    <property type="project" value="UniProtKB-KW"/>
</dbReference>
<feature type="transmembrane region" description="Helical" evidence="6">
    <location>
        <begin position="2838"/>
        <end position="2856"/>
    </location>
</feature>
<feature type="region of interest" description="Disordered" evidence="5">
    <location>
        <begin position="675"/>
        <end position="739"/>
    </location>
</feature>
<gene>
    <name evidence="9" type="primary">Comt</name>
    <name evidence="9" type="ORF">AK812_SmicGene9694</name>
</gene>
<dbReference type="OrthoDB" id="301977at2759"/>
<dbReference type="EMBL" id="LSRX01000149">
    <property type="protein sequence ID" value="OLQ06942.1"/>
    <property type="molecule type" value="Genomic_DNA"/>
</dbReference>
<feature type="transmembrane region" description="Helical" evidence="6">
    <location>
        <begin position="2241"/>
        <end position="2258"/>
    </location>
</feature>
<dbReference type="GO" id="GO:0097542">
    <property type="term" value="C:ciliary tip"/>
    <property type="evidence" value="ECO:0007669"/>
    <property type="project" value="TreeGrafter"/>
</dbReference>
<evidence type="ECO:0000313" key="9">
    <source>
        <dbReference type="EMBL" id="OLQ06942.1"/>
    </source>
</evidence>
<feature type="region of interest" description="Disordered" evidence="5">
    <location>
        <begin position="221"/>
        <end position="249"/>
    </location>
</feature>
<feature type="domain" description="ARMC9 CTLH-like" evidence="8">
    <location>
        <begin position="834"/>
        <end position="969"/>
    </location>
</feature>
<feature type="chain" id="PRO_5012548186" evidence="7">
    <location>
        <begin position="16"/>
        <end position="3020"/>
    </location>
</feature>
<feature type="transmembrane region" description="Helical" evidence="6">
    <location>
        <begin position="2360"/>
        <end position="2380"/>
    </location>
</feature>
<feature type="compositionally biased region" description="Pro residues" evidence="5">
    <location>
        <begin position="268"/>
        <end position="279"/>
    </location>
</feature>
<evidence type="ECO:0000259" key="8">
    <source>
        <dbReference type="Pfam" id="PF23138"/>
    </source>
</evidence>
<evidence type="ECO:0000256" key="6">
    <source>
        <dbReference type="SAM" id="Phobius"/>
    </source>
</evidence>
<feature type="compositionally biased region" description="Basic and acidic residues" evidence="5">
    <location>
        <begin position="595"/>
        <end position="604"/>
    </location>
</feature>
<feature type="transmembrane region" description="Helical" evidence="6">
    <location>
        <begin position="2083"/>
        <end position="2105"/>
    </location>
</feature>
<evidence type="ECO:0000256" key="4">
    <source>
        <dbReference type="ARBA" id="ARBA00023453"/>
    </source>
</evidence>
<dbReference type="InterPro" id="IPR002935">
    <property type="entry name" value="SAM_O-MeTrfase"/>
</dbReference>
<feature type="transmembrane region" description="Helical" evidence="6">
    <location>
        <begin position="2117"/>
        <end position="2135"/>
    </location>
</feature>
<keyword evidence="7" id="KW-0732">Signal</keyword>
<dbReference type="InterPro" id="IPR056327">
    <property type="entry name" value="ARMC9_CTLH-like_dom"/>
</dbReference>
<protein>
    <submittedName>
        <fullName evidence="9">Catechol O-methyltransferase</fullName>
    </submittedName>
</protein>
<dbReference type="InterPro" id="IPR040369">
    <property type="entry name" value="ARMC9"/>
</dbReference>
<dbReference type="InterPro" id="IPR011990">
    <property type="entry name" value="TPR-like_helical_dom_sf"/>
</dbReference>
<dbReference type="Pfam" id="PF23138">
    <property type="entry name" value="CTLH_Armc9"/>
    <property type="match status" value="1"/>
</dbReference>
<feature type="compositionally biased region" description="Low complexity" evidence="5">
    <location>
        <begin position="318"/>
        <end position="337"/>
    </location>
</feature>
<dbReference type="PROSITE" id="PS51682">
    <property type="entry name" value="SAM_OMT_I"/>
    <property type="match status" value="1"/>
</dbReference>
<feature type="region of interest" description="Disordered" evidence="5">
    <location>
        <begin position="2570"/>
        <end position="2637"/>
    </location>
</feature>
<evidence type="ECO:0000256" key="3">
    <source>
        <dbReference type="ARBA" id="ARBA00022691"/>
    </source>
</evidence>
<keyword evidence="6" id="KW-0812">Transmembrane</keyword>
<keyword evidence="1 9" id="KW-0489">Methyltransferase</keyword>
<feature type="transmembrane region" description="Helical" evidence="6">
    <location>
        <begin position="2203"/>
        <end position="2221"/>
    </location>
</feature>
<evidence type="ECO:0000256" key="2">
    <source>
        <dbReference type="ARBA" id="ARBA00022679"/>
    </source>
</evidence>
<feature type="region of interest" description="Disordered" evidence="5">
    <location>
        <begin position="1022"/>
        <end position="1041"/>
    </location>
</feature>
<accession>A0A1Q9EHN5</accession>
<dbReference type="Gene3D" id="1.25.40.10">
    <property type="entry name" value="Tetratricopeptide repeat domain"/>
    <property type="match status" value="2"/>
</dbReference>
<comment type="caution">
    <text evidence="9">The sequence shown here is derived from an EMBL/GenBank/DDBJ whole genome shotgun (WGS) entry which is preliminary data.</text>
</comment>
<feature type="transmembrane region" description="Helical" evidence="6">
    <location>
        <begin position="2720"/>
        <end position="2741"/>
    </location>
</feature>